<gene>
    <name evidence="1" type="ORF">POBO1169_LOCUS360</name>
</gene>
<sequence>MFEHIKCIEPLTSEDLAPILRDHDIYIAASELEPCSNALLEALNSGLPTIFRDGSGHNELVGDAGFKYDDPSEIPNLLERMEETYLELQARIKFMTIAEATDKYMAVYKKCLTA</sequence>
<proteinExistence type="predicted"/>
<dbReference type="EMBL" id="HBFA01000793">
    <property type="protein sequence ID" value="CAD8647992.1"/>
    <property type="molecule type" value="Transcribed_RNA"/>
</dbReference>
<evidence type="ECO:0000313" key="1">
    <source>
        <dbReference type="EMBL" id="CAD8647992.1"/>
    </source>
</evidence>
<evidence type="ECO:0008006" key="2">
    <source>
        <dbReference type="Google" id="ProtNLM"/>
    </source>
</evidence>
<dbReference type="Pfam" id="PF13692">
    <property type="entry name" value="Glyco_trans_1_4"/>
    <property type="match status" value="1"/>
</dbReference>
<reference evidence="1" key="1">
    <citation type="submission" date="2021-01" db="EMBL/GenBank/DDBJ databases">
        <authorList>
            <person name="Corre E."/>
            <person name="Pelletier E."/>
            <person name="Niang G."/>
            <person name="Scheremetjew M."/>
            <person name="Finn R."/>
            <person name="Kale V."/>
            <person name="Holt S."/>
            <person name="Cochrane G."/>
            <person name="Meng A."/>
            <person name="Brown T."/>
            <person name="Cohen L."/>
        </authorList>
    </citation>
    <scope>NUCLEOTIDE SEQUENCE</scope>
    <source>
        <strain evidence="1">CCMP722</strain>
    </source>
</reference>
<accession>A0A7S0MS19</accession>
<protein>
    <recommendedName>
        <fullName evidence="2">Glycosyl transferase family 1 domain-containing protein</fullName>
    </recommendedName>
</protein>
<name>A0A7S0MS19_9CHLO</name>
<organism evidence="1">
    <name type="scientific">Pyramimonas obovata</name>
    <dbReference type="NCBI Taxonomy" id="1411642"/>
    <lineage>
        <taxon>Eukaryota</taxon>
        <taxon>Viridiplantae</taxon>
        <taxon>Chlorophyta</taxon>
        <taxon>Pyramimonadophyceae</taxon>
        <taxon>Pyramimonadales</taxon>
        <taxon>Pyramimonadaceae</taxon>
        <taxon>Pyramimonas</taxon>
        <taxon>Pyramimonas incertae sedis</taxon>
    </lineage>
</organism>
<dbReference type="AlphaFoldDB" id="A0A7S0MS19"/>
<dbReference type="Gene3D" id="3.40.50.2000">
    <property type="entry name" value="Glycogen Phosphorylase B"/>
    <property type="match status" value="1"/>
</dbReference>
<dbReference type="SUPFAM" id="SSF53756">
    <property type="entry name" value="UDP-Glycosyltransferase/glycogen phosphorylase"/>
    <property type="match status" value="1"/>
</dbReference>